<dbReference type="AlphaFoldDB" id="X1KZE9"/>
<sequence>MDEKRKGEIAYQVMKLNLRKNASFKDIVNATRNIGNIMKEPEMKGFSKDELLQFGKHITQEVFKELMARV</sequence>
<dbReference type="EMBL" id="BARV01001383">
    <property type="protein sequence ID" value="GAH95554.1"/>
    <property type="molecule type" value="Genomic_DNA"/>
</dbReference>
<protein>
    <submittedName>
        <fullName evidence="1">Uncharacterized protein</fullName>
    </submittedName>
</protein>
<proteinExistence type="predicted"/>
<name>X1KZE9_9ZZZZ</name>
<evidence type="ECO:0000313" key="1">
    <source>
        <dbReference type="EMBL" id="GAH95554.1"/>
    </source>
</evidence>
<reference evidence="1" key="1">
    <citation type="journal article" date="2014" name="Front. Microbiol.">
        <title>High frequency of phylogenetically diverse reductive dehalogenase-homologous genes in deep subseafloor sedimentary metagenomes.</title>
        <authorList>
            <person name="Kawai M."/>
            <person name="Futagami T."/>
            <person name="Toyoda A."/>
            <person name="Takaki Y."/>
            <person name="Nishi S."/>
            <person name="Hori S."/>
            <person name="Arai W."/>
            <person name="Tsubouchi T."/>
            <person name="Morono Y."/>
            <person name="Uchiyama I."/>
            <person name="Ito T."/>
            <person name="Fujiyama A."/>
            <person name="Inagaki F."/>
            <person name="Takami H."/>
        </authorList>
    </citation>
    <scope>NUCLEOTIDE SEQUENCE</scope>
    <source>
        <strain evidence="1">Expedition CK06-06</strain>
    </source>
</reference>
<accession>X1KZE9</accession>
<gene>
    <name evidence="1" type="ORF">S06H3_04056</name>
</gene>
<comment type="caution">
    <text evidence="1">The sequence shown here is derived from an EMBL/GenBank/DDBJ whole genome shotgun (WGS) entry which is preliminary data.</text>
</comment>
<organism evidence="1">
    <name type="scientific">marine sediment metagenome</name>
    <dbReference type="NCBI Taxonomy" id="412755"/>
    <lineage>
        <taxon>unclassified sequences</taxon>
        <taxon>metagenomes</taxon>
        <taxon>ecological metagenomes</taxon>
    </lineage>
</organism>